<sequence length="271" mass="30266">MARRAMTRGRPSRPPVPHDRRVVPTFAEAVHPGHPDRMTGELCQPSWVDHPQSSLLHSEMRCDQKPSPSWPPTPHDREPHRVIEFTSLCVTPRIYQRSSVPHTCPSMFAPTHTHMLNSKTANISESPLCSALRCSPVLTFAFASPALSYRARIYSIGLRPCIGLRPHFWASAPHRASTPLLGFDPASGSAPAFTFGFRPRIGLRPHFWASAPHQASAPLSGLGPAFTAFGLRPSIYCFQVSTHRIYCFQPHLKSKINLDSNSSKRYFEEQV</sequence>
<evidence type="ECO:0000313" key="3">
    <source>
        <dbReference type="Proteomes" id="UP000233551"/>
    </source>
</evidence>
<protein>
    <submittedName>
        <fullName evidence="2">Uncharacterized protein</fullName>
    </submittedName>
</protein>
<keyword evidence="3" id="KW-1185">Reference proteome</keyword>
<dbReference type="EMBL" id="PGOL01001874">
    <property type="protein sequence ID" value="PKI53184.1"/>
    <property type="molecule type" value="Genomic_DNA"/>
</dbReference>
<accession>A0A2I0JAA8</accession>
<feature type="region of interest" description="Disordered" evidence="1">
    <location>
        <begin position="1"/>
        <end position="22"/>
    </location>
</feature>
<evidence type="ECO:0000256" key="1">
    <source>
        <dbReference type="SAM" id="MobiDB-lite"/>
    </source>
</evidence>
<gene>
    <name evidence="2" type="ORF">CRG98_026425</name>
</gene>
<organism evidence="2 3">
    <name type="scientific">Punica granatum</name>
    <name type="common">Pomegranate</name>
    <dbReference type="NCBI Taxonomy" id="22663"/>
    <lineage>
        <taxon>Eukaryota</taxon>
        <taxon>Viridiplantae</taxon>
        <taxon>Streptophyta</taxon>
        <taxon>Embryophyta</taxon>
        <taxon>Tracheophyta</taxon>
        <taxon>Spermatophyta</taxon>
        <taxon>Magnoliopsida</taxon>
        <taxon>eudicotyledons</taxon>
        <taxon>Gunneridae</taxon>
        <taxon>Pentapetalae</taxon>
        <taxon>rosids</taxon>
        <taxon>malvids</taxon>
        <taxon>Myrtales</taxon>
        <taxon>Lythraceae</taxon>
        <taxon>Punica</taxon>
    </lineage>
</organism>
<reference evidence="2 3" key="1">
    <citation type="submission" date="2017-11" db="EMBL/GenBank/DDBJ databases">
        <title>De-novo sequencing of pomegranate (Punica granatum L.) genome.</title>
        <authorList>
            <person name="Akparov Z."/>
            <person name="Amiraslanov A."/>
            <person name="Hajiyeva S."/>
            <person name="Abbasov M."/>
            <person name="Kaur K."/>
            <person name="Hamwieh A."/>
            <person name="Solovyev V."/>
            <person name="Salamov A."/>
            <person name="Braich B."/>
            <person name="Kosarev P."/>
            <person name="Mahmoud A."/>
            <person name="Hajiyev E."/>
            <person name="Babayeva S."/>
            <person name="Izzatullayeva V."/>
            <person name="Mammadov A."/>
            <person name="Mammadov A."/>
            <person name="Sharifova S."/>
            <person name="Ojaghi J."/>
            <person name="Eynullazada K."/>
            <person name="Bayramov B."/>
            <person name="Abdulazimova A."/>
            <person name="Shahmuradov I."/>
        </authorList>
    </citation>
    <scope>NUCLEOTIDE SEQUENCE [LARGE SCALE GENOMIC DNA]</scope>
    <source>
        <strain evidence="3">cv. AG2017</strain>
        <tissue evidence="2">Leaf</tissue>
    </source>
</reference>
<dbReference type="Proteomes" id="UP000233551">
    <property type="component" value="Unassembled WGS sequence"/>
</dbReference>
<feature type="compositionally biased region" description="Basic residues" evidence="1">
    <location>
        <begin position="1"/>
        <end position="11"/>
    </location>
</feature>
<proteinExistence type="predicted"/>
<evidence type="ECO:0000313" key="2">
    <source>
        <dbReference type="EMBL" id="PKI53184.1"/>
    </source>
</evidence>
<dbReference type="AlphaFoldDB" id="A0A2I0JAA8"/>
<name>A0A2I0JAA8_PUNGR</name>
<comment type="caution">
    <text evidence="2">The sequence shown here is derived from an EMBL/GenBank/DDBJ whole genome shotgun (WGS) entry which is preliminary data.</text>
</comment>